<dbReference type="Proteomes" id="UP000202317">
    <property type="component" value="Segment"/>
</dbReference>
<organism evidence="1 2">
    <name type="scientific">Choristoneura occidentalis granulovirus</name>
    <dbReference type="NCBI Taxonomy" id="364745"/>
    <lineage>
        <taxon>Viruses</taxon>
        <taxon>Viruses incertae sedis</taxon>
        <taxon>Naldaviricetes</taxon>
        <taxon>Lefavirales</taxon>
        <taxon>Baculoviridae</taxon>
        <taxon>Betabaculovirus</taxon>
        <taxon>Betabaculovirus chofumiferanae</taxon>
    </lineage>
</organism>
<sequence>MNFTKYHKATLCLRDYVGQPHIRHVPLKSFNMEEFKVKILPNQGLDIVSMKKNFISDVKLDENIKNHIRNIPVGPPLTKENYEEEKFWALTSRLRGYDVKFYQVGELPHEQMDLAVTKKLKYFFDENINVDDTREFCNCNFLVVEYDNQKPISYSEIESKLKSYVVKYFDEDDKIHTVVITANPVQVSAWEKEIHSDEGTYESGINTYGNKESCDGIILMGEQNDNNTYNYGMAIYDNVIVPDLYIK</sequence>
<protein>
    <submittedName>
        <fullName evidence="1">Uncharacterized protein</fullName>
    </submittedName>
</protein>
<accession>A0ACD6B563</accession>
<evidence type="ECO:0000313" key="2">
    <source>
        <dbReference type="Proteomes" id="UP000202317"/>
    </source>
</evidence>
<dbReference type="EMBL" id="DQ333351">
    <property type="protein sequence ID" value="ABC61145.1"/>
    <property type="molecule type" value="Genomic_DNA"/>
</dbReference>
<name>A0ACD6B563_9BBAC</name>
<keyword evidence="2" id="KW-1185">Reference proteome</keyword>
<dbReference type="OrthoDB" id="39923at10239"/>
<evidence type="ECO:0000313" key="1">
    <source>
        <dbReference type="EMBL" id="ABC61145.1"/>
    </source>
</evidence>
<reference evidence="1 2" key="1">
    <citation type="journal article" date="2006" name="J. Gen. Virol.">
        <title>Sequence analysis of the Choristoneura occidentalis granulovirus genome.</title>
        <authorList>
            <person name="Escasa S.R."/>
            <person name="Lauzon H.A.M."/>
            <person name="Mathur A.C."/>
            <person name="Krell P.J."/>
            <person name="Arif B.M."/>
        </authorList>
    </citation>
    <scope>NUCLEOTIDE SEQUENCE [LARGE SCALE GENOMIC DNA]</scope>
</reference>
<dbReference type="KEGG" id="vg:4155917"/>
<proteinExistence type="predicted"/>